<evidence type="ECO:0000256" key="1">
    <source>
        <dbReference type="ARBA" id="ARBA00022801"/>
    </source>
</evidence>
<dbReference type="InterPro" id="IPR000421">
    <property type="entry name" value="FA58C"/>
</dbReference>
<dbReference type="Pfam" id="PF10633">
    <property type="entry name" value="NPCBM_assoc"/>
    <property type="match status" value="1"/>
</dbReference>
<dbReference type="OrthoDB" id="9804511at2"/>
<dbReference type="Gene3D" id="2.60.40.10">
    <property type="entry name" value="Immunoglobulins"/>
    <property type="match status" value="1"/>
</dbReference>
<dbReference type="RefSeq" id="WP_155700221.1">
    <property type="nucleotide sequence ID" value="NZ_CP034235.1"/>
</dbReference>
<dbReference type="Proteomes" id="UP000426246">
    <property type="component" value="Chromosome"/>
</dbReference>
<sequence>MKTQLFTNFKRILFLVLIGLCAPLAVHLSQANATYDIGAIYFTDWNPELNVTMTTLTQKRFYRSNDPYGGIKDMLTAPGPFAFGPIPDREPIDGWYDDRQQAVMDQHILEAASRGLNHFTFYWFWNIWGGGQANPGQQALTNFTNSPHKNLLKFDLMYVDSGDYPASDWNSKIVPSIVNFMRDGQYDKTASGKPYFHFFSINTFKSRMGGSSGLSTAITQLRNAITAAGMQTPFITSDNSPNSSDTADGIDGFMPLNSNDNGTGYSAPLLGNGASQFNPNPWRGTGYPGWANGTQYAIDYGITEPVKPDNFRSGVLASAKYLLDTKTSSNGYASFYSWNETGEGGMLQPDTLYGYGFLNAIQDVFGLSNSAYKSYISSHGLTDLDPGVRLEFAPDHPTRVQGDTVVVSGKITNKTSSAITGNASIAVPSGWTVTSSSGTSYSGLAVGASQNISFTVTVGSGSLWNKNNLTVTATYGGSSSIQFSTFVVLAQPLNGVIMPAVNYLTTSGGTEDLPVRIRNYTASTSLSGTYAITVPSGWSVSGGGSGSFTSLSGGSWTNLSGIHTLTVPSGTAAGDYDVKLTVTQGSNTYISINKVRIVNPGDFSWESDGNANGWSGGNNVLNNIYDMVGTNNDPSIASPNNLGLSASSNPFVSIGMQNMSADTNAQIYFTTTADPNYSESKSLKFQVSAGDLLLKNYVLNMSANTLWTGTIKQVRIDPITTPGVVKFEHVYINGNGDLAYHVPVTPSDDYGSPGNEAGRAVDGTVGINSRWISGNATGTHWLQLDLTAPYAVNRWTVSHSGAVGDCTCYNTRDYKLQYYNGSSWQDADTVASNTANSTDRTFTAITAQAWRLYITNPNQSMDNLARIGEIQLFGNYPTTASTGTGGTEILGNASFESGTSGWVTSQLSIGTVNTPLPVDGSNILQASSRTQVDSWVGQYIGSALNSQGQGTYNISAWVRSASGSKNDTRVTIAIYYGGAWHEFSMTGTINNTGWTEISGVIDANWTGTLANTDAVFLIRQNNDITNYYVDKISMMKTTNVLQNPSFESGTTSWTTASLTASQVSTPAPMNGSYVAQAGSRTQVDSWIGQHMTSYLSTSGQGTYNISAWVRSASGTKNDTRITIALYYGGAWHESTITGTINDTGWTLMTGTVNVAWTGTLDDAVFLVRQNNDTTTFYVDDCILAKK</sequence>
<name>A0A6B8RHJ5_9BACL</name>
<dbReference type="Pfam" id="PF22633">
    <property type="entry name" value="F5_F8_type_C_2"/>
    <property type="match status" value="1"/>
</dbReference>
<dbReference type="Gene3D" id="3.20.20.80">
    <property type="entry name" value="Glycosidases"/>
    <property type="match status" value="1"/>
</dbReference>
<feature type="chain" id="PRO_5038777739" description="F5/8 type C domain-containing protein" evidence="2">
    <location>
        <begin position="34"/>
        <end position="1186"/>
    </location>
</feature>
<keyword evidence="2" id="KW-0732">Signal</keyword>
<evidence type="ECO:0000313" key="4">
    <source>
        <dbReference type="EMBL" id="QGQ95204.1"/>
    </source>
</evidence>
<dbReference type="SUPFAM" id="SSF49785">
    <property type="entry name" value="Galactose-binding domain-like"/>
    <property type="match status" value="3"/>
</dbReference>
<dbReference type="Gene3D" id="2.60.120.260">
    <property type="entry name" value="Galactose-binding domain-like"/>
    <property type="match status" value="3"/>
</dbReference>
<feature type="domain" description="F5/8 type C" evidence="3">
    <location>
        <begin position="727"/>
        <end position="875"/>
    </location>
</feature>
<proteinExistence type="predicted"/>
<dbReference type="EMBL" id="CP034235">
    <property type="protein sequence ID" value="QGQ95204.1"/>
    <property type="molecule type" value="Genomic_DNA"/>
</dbReference>
<dbReference type="GO" id="GO:0016798">
    <property type="term" value="F:hydrolase activity, acting on glycosyl bonds"/>
    <property type="evidence" value="ECO:0007669"/>
    <property type="project" value="InterPro"/>
</dbReference>
<feature type="signal peptide" evidence="2">
    <location>
        <begin position="1"/>
        <end position="33"/>
    </location>
</feature>
<dbReference type="KEGG" id="ppsc:EHS13_10050"/>
<evidence type="ECO:0000259" key="3">
    <source>
        <dbReference type="PROSITE" id="PS50022"/>
    </source>
</evidence>
<dbReference type="AlphaFoldDB" id="A0A6B8RHJ5"/>
<keyword evidence="1" id="KW-0378">Hydrolase</keyword>
<reference evidence="5" key="1">
    <citation type="submission" date="2018-11" db="EMBL/GenBank/DDBJ databases">
        <title>Complete genome sequence of Paenibacillus sp. ML311-T8.</title>
        <authorList>
            <person name="Nam Y.-D."/>
            <person name="Kang J."/>
            <person name="Chung W.-H."/>
            <person name="Park Y.S."/>
        </authorList>
    </citation>
    <scope>NUCLEOTIDE SEQUENCE [LARGE SCALE GENOMIC DNA]</scope>
    <source>
        <strain evidence="5">ML311-T8</strain>
    </source>
</reference>
<evidence type="ECO:0000313" key="5">
    <source>
        <dbReference type="Proteomes" id="UP000426246"/>
    </source>
</evidence>
<dbReference type="InterPro" id="IPR003305">
    <property type="entry name" value="CenC_carb-bd"/>
</dbReference>
<gene>
    <name evidence="4" type="ORF">EHS13_10050</name>
</gene>
<organism evidence="4 5">
    <name type="scientific">Paenibacillus psychroresistens</name>
    <dbReference type="NCBI Taxonomy" id="1778678"/>
    <lineage>
        <taxon>Bacteria</taxon>
        <taxon>Bacillati</taxon>
        <taxon>Bacillota</taxon>
        <taxon>Bacilli</taxon>
        <taxon>Bacillales</taxon>
        <taxon>Paenibacillaceae</taxon>
        <taxon>Paenibacillus</taxon>
    </lineage>
</organism>
<keyword evidence="5" id="KW-1185">Reference proteome</keyword>
<dbReference type="Pfam" id="PF02018">
    <property type="entry name" value="CBM_4_9"/>
    <property type="match status" value="2"/>
</dbReference>
<dbReference type="InterPro" id="IPR018905">
    <property type="entry name" value="A-galactase_NEW3"/>
</dbReference>
<evidence type="ECO:0000256" key="2">
    <source>
        <dbReference type="SAM" id="SignalP"/>
    </source>
</evidence>
<dbReference type="InterPro" id="IPR008979">
    <property type="entry name" value="Galactose-bd-like_sf"/>
</dbReference>
<accession>A0A6B8RHJ5</accession>
<dbReference type="InterPro" id="IPR013783">
    <property type="entry name" value="Ig-like_fold"/>
</dbReference>
<dbReference type="PROSITE" id="PS50022">
    <property type="entry name" value="FA58C_3"/>
    <property type="match status" value="1"/>
</dbReference>
<protein>
    <recommendedName>
        <fullName evidence="3">F5/8 type C domain-containing protein</fullName>
    </recommendedName>
</protein>